<name>A0A4Y7XF66_9GAMM</name>
<evidence type="ECO:0000256" key="2">
    <source>
        <dbReference type="ARBA" id="ARBA00011322"/>
    </source>
</evidence>
<dbReference type="Gene3D" id="3.60.21.10">
    <property type="match status" value="1"/>
</dbReference>
<dbReference type="GO" id="GO:0006310">
    <property type="term" value="P:DNA recombination"/>
    <property type="evidence" value="ECO:0007669"/>
    <property type="project" value="UniProtKB-KW"/>
</dbReference>
<dbReference type="OrthoDB" id="9773856at2"/>
<evidence type="ECO:0000256" key="6">
    <source>
        <dbReference type="ARBA" id="ARBA00022839"/>
    </source>
</evidence>
<dbReference type="Pfam" id="PF12320">
    <property type="entry name" value="SbcD_C"/>
    <property type="match status" value="1"/>
</dbReference>
<evidence type="ECO:0000256" key="7">
    <source>
        <dbReference type="RuleBase" id="RU363069"/>
    </source>
</evidence>
<feature type="domain" description="Nuclease SbcCD subunit D C-terminal" evidence="9">
    <location>
        <begin position="282"/>
        <end position="384"/>
    </location>
</feature>
<dbReference type="STRING" id="1120977.GCA_000619845_01374"/>
<evidence type="ECO:0000313" key="10">
    <source>
        <dbReference type="EMBL" id="TEU30461.1"/>
    </source>
</evidence>
<sequence>MLHFFHTSDWHLGQFFYNHSRHYEHDCFLNWLLEQLREHQPDALLIAGDIFDVVNPSTAALKQLNQFIAQAQAQVSHLQILMIAGNHDSGHRLEQVEPLLTKYNTHVVGLIEWLDDNTLNFDKLLRPIHNAQGEICAWCIALPYLRPAEITGNGQDYQQTAQATEALYQQLIEEARRRKTKDQSLVLMTHAHMQGGTSSDSERPIVVGNAEALSTKLFHEDIQYVALGHLHRPQRIEHEHIRYSGSPIPLSFSEVNYKHQIVKVQLQPDSPAAIQPLLVPRRVPLFKIKGTLDEVLQKTRELEARNPLPLAQQAFVDIEYYSDTPPPPDFRQQVEAALPQDNYRLVRLSRMAKPLTQQIAPDSDDLATPIAPPTPAELFQQLWQKLGFVEDPQVLKDFQQLSMQAEQQDTGQTALETKKAVENHTINMAPPDAV</sequence>
<dbReference type="InterPro" id="IPR004843">
    <property type="entry name" value="Calcineurin-like_PHP"/>
</dbReference>
<evidence type="ECO:0000259" key="8">
    <source>
        <dbReference type="Pfam" id="PF00149"/>
    </source>
</evidence>
<proteinExistence type="inferred from homology"/>
<keyword evidence="6 7" id="KW-0269">Exonuclease</keyword>
<dbReference type="CDD" id="cd00840">
    <property type="entry name" value="MPP_Mre11_N"/>
    <property type="match status" value="1"/>
</dbReference>
<dbReference type="GO" id="GO:0004519">
    <property type="term" value="F:endonuclease activity"/>
    <property type="evidence" value="ECO:0007669"/>
    <property type="project" value="UniProtKB-KW"/>
</dbReference>
<dbReference type="GO" id="GO:0008408">
    <property type="term" value="F:3'-5' exonuclease activity"/>
    <property type="evidence" value="ECO:0007669"/>
    <property type="project" value="InterPro"/>
</dbReference>
<keyword evidence="5 7" id="KW-0378">Hydrolase</keyword>
<dbReference type="GO" id="GO:0006260">
    <property type="term" value="P:DNA replication"/>
    <property type="evidence" value="ECO:0007669"/>
    <property type="project" value="UniProtKB-KW"/>
</dbReference>
<comment type="caution">
    <text evidence="10">The sequence shown here is derived from an EMBL/GenBank/DDBJ whole genome shotgun (WGS) entry which is preliminary data.</text>
</comment>
<dbReference type="AlphaFoldDB" id="A0A4Y7XF66"/>
<keyword evidence="11" id="KW-1185">Reference proteome</keyword>
<dbReference type="InterPro" id="IPR041796">
    <property type="entry name" value="Mre11_N"/>
</dbReference>
<evidence type="ECO:0000256" key="3">
    <source>
        <dbReference type="ARBA" id="ARBA00013365"/>
    </source>
</evidence>
<evidence type="ECO:0000259" key="9">
    <source>
        <dbReference type="Pfam" id="PF12320"/>
    </source>
</evidence>
<dbReference type="InterPro" id="IPR050535">
    <property type="entry name" value="DNA_Repair-Maintenance_Comp"/>
</dbReference>
<dbReference type="RefSeq" id="WP_134243333.1">
    <property type="nucleotide sequence ID" value="NZ_SNTY01000008.1"/>
</dbReference>
<reference evidence="10 11" key="1">
    <citation type="submission" date="2019-03" db="EMBL/GenBank/DDBJ databases">
        <title>Alkanindiges illinoisensis: a potential pathogenic isolated from ascites of a gastric cancer patient with abdominal metastasis.</title>
        <authorList>
            <person name="Hu X."/>
            <person name="Yang B."/>
            <person name="Yan X."/>
            <person name="Lin L."/>
            <person name="Zhao H."/>
            <person name="Zhou F."/>
            <person name="Su B."/>
            <person name="Chen J."/>
            <person name="Rui Y."/>
            <person name="Wang Q."/>
            <person name="Zheng L."/>
        </authorList>
    </citation>
    <scope>NUCLEOTIDE SEQUENCE [LARGE SCALE GENOMIC DNA]</scope>
    <source>
        <strain evidence="10 11">NFYY 23406</strain>
    </source>
</reference>
<evidence type="ECO:0000256" key="1">
    <source>
        <dbReference type="ARBA" id="ARBA00010555"/>
    </source>
</evidence>
<dbReference type="NCBIfam" id="TIGR00619">
    <property type="entry name" value="sbcd"/>
    <property type="match status" value="1"/>
</dbReference>
<dbReference type="Proteomes" id="UP000297834">
    <property type="component" value="Unassembled WGS sequence"/>
</dbReference>
<organism evidence="10 11">
    <name type="scientific">Alkanindiges illinoisensis</name>
    <dbReference type="NCBI Taxonomy" id="197183"/>
    <lineage>
        <taxon>Bacteria</taxon>
        <taxon>Pseudomonadati</taxon>
        <taxon>Pseudomonadota</taxon>
        <taxon>Gammaproteobacteria</taxon>
        <taxon>Moraxellales</taxon>
        <taxon>Moraxellaceae</taxon>
        <taxon>Alkanindiges</taxon>
    </lineage>
</organism>
<comment type="similarity">
    <text evidence="1 7">Belongs to the SbcD family.</text>
</comment>
<dbReference type="SUPFAM" id="SSF56300">
    <property type="entry name" value="Metallo-dependent phosphatases"/>
    <property type="match status" value="1"/>
</dbReference>
<keyword evidence="4 7" id="KW-0540">Nuclease</keyword>
<evidence type="ECO:0000256" key="5">
    <source>
        <dbReference type="ARBA" id="ARBA00022801"/>
    </source>
</evidence>
<feature type="domain" description="Calcineurin-like phosphoesterase" evidence="8">
    <location>
        <begin position="3"/>
        <end position="233"/>
    </location>
</feature>
<keyword evidence="7" id="KW-0235">DNA replication</keyword>
<dbReference type="PANTHER" id="PTHR30337">
    <property type="entry name" value="COMPONENT OF ATP-DEPENDENT DSDNA EXONUCLEASE"/>
    <property type="match status" value="1"/>
</dbReference>
<dbReference type="InterPro" id="IPR026843">
    <property type="entry name" value="SbcD_C"/>
</dbReference>
<evidence type="ECO:0000313" key="11">
    <source>
        <dbReference type="Proteomes" id="UP000297834"/>
    </source>
</evidence>
<gene>
    <name evidence="7" type="primary">sbcD</name>
    <name evidence="10" type="ORF">E2B99_02045</name>
</gene>
<keyword evidence="7" id="KW-0255">Endonuclease</keyword>
<evidence type="ECO:0000256" key="4">
    <source>
        <dbReference type="ARBA" id="ARBA00022722"/>
    </source>
</evidence>
<dbReference type="EMBL" id="SNTY01000008">
    <property type="protein sequence ID" value="TEU30461.1"/>
    <property type="molecule type" value="Genomic_DNA"/>
</dbReference>
<dbReference type="InterPro" id="IPR029052">
    <property type="entry name" value="Metallo-depent_PP-like"/>
</dbReference>
<dbReference type="PANTHER" id="PTHR30337:SF0">
    <property type="entry name" value="NUCLEASE SBCCD SUBUNIT D"/>
    <property type="match status" value="1"/>
</dbReference>
<comment type="subunit">
    <text evidence="2 7">Heterodimer of SbcC and SbcD.</text>
</comment>
<comment type="function">
    <text evidence="7">SbcCD cleaves DNA hairpin structures. These structures can inhibit DNA replication and are intermediates in certain DNA recombination reactions. The complex acts as a 3'-&gt;5' double strand exonuclease that can open hairpins. It also has a 5' single-strand endonuclease activity.</text>
</comment>
<accession>A0A4Y7XF66</accession>
<dbReference type="InterPro" id="IPR004593">
    <property type="entry name" value="SbcD"/>
</dbReference>
<protein>
    <recommendedName>
        <fullName evidence="3 7">Nuclease SbcCD subunit D</fullName>
    </recommendedName>
</protein>
<dbReference type="Pfam" id="PF00149">
    <property type="entry name" value="Metallophos"/>
    <property type="match status" value="1"/>
</dbReference>
<keyword evidence="7" id="KW-0233">DNA recombination</keyword>